<accession>A0A2T7NT05</accession>
<feature type="transmembrane region" description="Helical" evidence="6">
    <location>
        <begin position="129"/>
        <end position="149"/>
    </location>
</feature>
<dbReference type="AlphaFoldDB" id="A0A2T7NT05"/>
<name>A0A2T7NT05_POMCA</name>
<dbReference type="InterPro" id="IPR019402">
    <property type="entry name" value="CWH43_N"/>
</dbReference>
<evidence type="ECO:0000256" key="5">
    <source>
        <dbReference type="ARBA" id="ARBA00023136"/>
    </source>
</evidence>
<organism evidence="8 9">
    <name type="scientific">Pomacea canaliculata</name>
    <name type="common">Golden apple snail</name>
    <dbReference type="NCBI Taxonomy" id="400727"/>
    <lineage>
        <taxon>Eukaryota</taxon>
        <taxon>Metazoa</taxon>
        <taxon>Spiralia</taxon>
        <taxon>Lophotrochozoa</taxon>
        <taxon>Mollusca</taxon>
        <taxon>Gastropoda</taxon>
        <taxon>Caenogastropoda</taxon>
        <taxon>Architaenioglossa</taxon>
        <taxon>Ampullarioidea</taxon>
        <taxon>Ampullariidae</taxon>
        <taxon>Pomacea</taxon>
    </lineage>
</organism>
<evidence type="ECO:0000313" key="9">
    <source>
        <dbReference type="Proteomes" id="UP000245119"/>
    </source>
</evidence>
<dbReference type="PANTHER" id="PTHR21324:SF2">
    <property type="entry name" value="EG:22E5.9 PROTEIN"/>
    <property type="match status" value="1"/>
</dbReference>
<keyword evidence="3 6" id="KW-0812">Transmembrane</keyword>
<dbReference type="EMBL" id="PZQS01000009">
    <property type="protein sequence ID" value="PVD24310.1"/>
    <property type="molecule type" value="Genomic_DNA"/>
</dbReference>
<feature type="transmembrane region" description="Helical" evidence="6">
    <location>
        <begin position="217"/>
        <end position="238"/>
    </location>
</feature>
<dbReference type="InterPro" id="IPR050911">
    <property type="entry name" value="DRAM/TMEM150_Autophagy_Mod"/>
</dbReference>
<sequence>MLEEGDGISLPKVKYKRLINDTNSPDDVSSVIAREAALVSSSTSMAGQLPLDIDTGTYPPESCLFGLLLSCYSFVTATSVYVRWRQVRTVYLGLGTRVLHRVNNAGLVTGFLASFGVLVVASFQETNALIVHLLGAFLAFGVGAVYFWLQTYLTFRTLQLPGHRKCLRSCRLVMAIVVTVCFVLVLIFAERAMAKSGLSGMNAYDWGPSDEGFTDHVVSAAFEWVTAFVSAAFFASFFGEFRHFTITMATVTFFDLGNGEHHENGGVANGGFSSWDLRSETSIVS</sequence>
<feature type="transmembrane region" description="Helical" evidence="6">
    <location>
        <begin position="64"/>
        <end position="84"/>
    </location>
</feature>
<feature type="domain" description="CWH43-like N-terminal" evidence="7">
    <location>
        <begin position="49"/>
        <end position="244"/>
    </location>
</feature>
<comment type="subcellular location">
    <subcellularLocation>
        <location evidence="1">Endomembrane system</location>
        <topology evidence="1">Multi-pass membrane protein</topology>
    </subcellularLocation>
</comment>
<evidence type="ECO:0000256" key="6">
    <source>
        <dbReference type="SAM" id="Phobius"/>
    </source>
</evidence>
<feature type="transmembrane region" description="Helical" evidence="6">
    <location>
        <begin position="170"/>
        <end position="189"/>
    </location>
</feature>
<dbReference type="STRING" id="400727.A0A2T7NT05"/>
<dbReference type="Proteomes" id="UP000245119">
    <property type="component" value="Linkage Group LG9"/>
</dbReference>
<gene>
    <name evidence="8" type="ORF">C0Q70_14788</name>
</gene>
<dbReference type="PANTHER" id="PTHR21324">
    <property type="entry name" value="FASTING-INDUCIBLE INTEGRAL MEMBRANE PROTEIN TM6P1-RELATED"/>
    <property type="match status" value="1"/>
</dbReference>
<dbReference type="Pfam" id="PF10277">
    <property type="entry name" value="Frag1"/>
    <property type="match status" value="1"/>
</dbReference>
<evidence type="ECO:0000256" key="3">
    <source>
        <dbReference type="ARBA" id="ARBA00022692"/>
    </source>
</evidence>
<dbReference type="GO" id="GO:0012505">
    <property type="term" value="C:endomembrane system"/>
    <property type="evidence" value="ECO:0007669"/>
    <property type="project" value="UniProtKB-SubCell"/>
</dbReference>
<protein>
    <recommendedName>
        <fullName evidence="7">CWH43-like N-terminal domain-containing protein</fullName>
    </recommendedName>
</protein>
<comment type="caution">
    <text evidence="8">The sequence shown here is derived from an EMBL/GenBank/DDBJ whole genome shotgun (WGS) entry which is preliminary data.</text>
</comment>
<keyword evidence="5 6" id="KW-0472">Membrane</keyword>
<comment type="similarity">
    <text evidence="2">Belongs to the DRAM/TMEM150 family.</text>
</comment>
<evidence type="ECO:0000256" key="4">
    <source>
        <dbReference type="ARBA" id="ARBA00022989"/>
    </source>
</evidence>
<evidence type="ECO:0000259" key="7">
    <source>
        <dbReference type="Pfam" id="PF10277"/>
    </source>
</evidence>
<feature type="transmembrane region" description="Helical" evidence="6">
    <location>
        <begin position="105"/>
        <end position="123"/>
    </location>
</feature>
<reference evidence="8 9" key="1">
    <citation type="submission" date="2018-04" db="EMBL/GenBank/DDBJ databases">
        <title>The genome of golden apple snail Pomacea canaliculata provides insight into stress tolerance and invasive adaptation.</title>
        <authorList>
            <person name="Liu C."/>
            <person name="Liu B."/>
            <person name="Ren Y."/>
            <person name="Zhang Y."/>
            <person name="Wang H."/>
            <person name="Li S."/>
            <person name="Jiang F."/>
            <person name="Yin L."/>
            <person name="Zhang G."/>
            <person name="Qian W."/>
            <person name="Fan W."/>
        </authorList>
    </citation>
    <scope>NUCLEOTIDE SEQUENCE [LARGE SCALE GENOMIC DNA]</scope>
    <source>
        <strain evidence="8">SZHN2017</strain>
        <tissue evidence="8">Muscle</tissue>
    </source>
</reference>
<evidence type="ECO:0000313" key="8">
    <source>
        <dbReference type="EMBL" id="PVD24310.1"/>
    </source>
</evidence>
<evidence type="ECO:0000256" key="1">
    <source>
        <dbReference type="ARBA" id="ARBA00004127"/>
    </source>
</evidence>
<dbReference type="OrthoDB" id="191706at2759"/>
<evidence type="ECO:0000256" key="2">
    <source>
        <dbReference type="ARBA" id="ARBA00006565"/>
    </source>
</evidence>
<keyword evidence="4 6" id="KW-1133">Transmembrane helix</keyword>
<keyword evidence="9" id="KW-1185">Reference proteome</keyword>
<proteinExistence type="inferred from homology"/>